<dbReference type="RefSeq" id="WP_076198346.1">
    <property type="nucleotide sequence ID" value="NZ_CP019236.1"/>
</dbReference>
<protein>
    <submittedName>
        <fullName evidence="1">Uncharacterized protein</fullName>
    </submittedName>
</protein>
<evidence type="ECO:0000313" key="2">
    <source>
        <dbReference type="Proteomes" id="UP000186609"/>
    </source>
</evidence>
<accession>A0A1P8JTX7</accession>
<name>A0A1P8JTX7_9BURK</name>
<gene>
    <name evidence="1" type="ORF">RD110_08030</name>
</gene>
<dbReference type="OrthoDB" id="9839289at2"/>
<proteinExistence type="predicted"/>
<evidence type="ECO:0000313" key="1">
    <source>
        <dbReference type="EMBL" id="APW37151.1"/>
    </source>
</evidence>
<dbReference type="EMBL" id="CP019236">
    <property type="protein sequence ID" value="APW37151.1"/>
    <property type="molecule type" value="Genomic_DNA"/>
</dbReference>
<dbReference type="AlphaFoldDB" id="A0A1P8JTX7"/>
<sequence length="162" mass="17184">MSISAANVAPHFATRRSITAAQLAKLQEPAVIFEGTRRDDDGEVMFLYTVAGWLDGQNIFTMQGGATVGGDVIVIHAPDRESADLMAGMGLQDTINALNSEDDQIVDAMAAQARIAALLPIERLNLAAKPDAEKNPEFEADAAKLRILAGDDIVMAAGRVAH</sequence>
<organism evidence="1 2">
    <name type="scientific">Rhodoferax koreensis</name>
    <dbReference type="NCBI Taxonomy" id="1842727"/>
    <lineage>
        <taxon>Bacteria</taxon>
        <taxon>Pseudomonadati</taxon>
        <taxon>Pseudomonadota</taxon>
        <taxon>Betaproteobacteria</taxon>
        <taxon>Burkholderiales</taxon>
        <taxon>Comamonadaceae</taxon>
        <taxon>Rhodoferax</taxon>
    </lineage>
</organism>
<dbReference type="STRING" id="1842727.RD110_08030"/>
<dbReference type="Proteomes" id="UP000186609">
    <property type="component" value="Chromosome"/>
</dbReference>
<keyword evidence="2" id="KW-1185">Reference proteome</keyword>
<dbReference type="KEGG" id="rhy:RD110_08030"/>
<reference evidence="1 2" key="1">
    <citation type="submission" date="2017-01" db="EMBL/GenBank/DDBJ databases">
        <authorList>
            <person name="Mah S.A."/>
            <person name="Swanson W.J."/>
            <person name="Moy G.W."/>
            <person name="Vacquier V.D."/>
        </authorList>
    </citation>
    <scope>NUCLEOTIDE SEQUENCE [LARGE SCALE GENOMIC DNA]</scope>
    <source>
        <strain evidence="1 2">DCY110</strain>
    </source>
</reference>